<dbReference type="InterPro" id="IPR012675">
    <property type="entry name" value="Beta-grasp_dom_sf"/>
</dbReference>
<evidence type="ECO:0000256" key="4">
    <source>
        <dbReference type="ARBA" id="ARBA00023004"/>
    </source>
</evidence>
<dbReference type="InterPro" id="IPR001041">
    <property type="entry name" value="2Fe-2S_ferredoxin-type"/>
</dbReference>
<dbReference type="PROSITE" id="PS51085">
    <property type="entry name" value="2FE2S_FER_2"/>
    <property type="match status" value="1"/>
</dbReference>
<dbReference type="RefSeq" id="WP_380010454.1">
    <property type="nucleotide sequence ID" value="NZ_JADIKI010000022.1"/>
</dbReference>
<dbReference type="PANTHER" id="PTHR44379:SF2">
    <property type="entry name" value="BLR6218 PROTEIN"/>
    <property type="match status" value="1"/>
</dbReference>
<comment type="caution">
    <text evidence="7">The sequence shown here is derived from an EMBL/GenBank/DDBJ whole genome shotgun (WGS) entry which is preliminary data.</text>
</comment>
<dbReference type="CDD" id="cd00207">
    <property type="entry name" value="fer2"/>
    <property type="match status" value="1"/>
</dbReference>
<dbReference type="InterPro" id="IPR006058">
    <property type="entry name" value="2Fe2S_fd_BS"/>
</dbReference>
<keyword evidence="3" id="KW-0560">Oxidoreductase</keyword>
<keyword evidence="2" id="KW-0479">Metal-binding</keyword>
<evidence type="ECO:0000256" key="1">
    <source>
        <dbReference type="ARBA" id="ARBA00022714"/>
    </source>
</evidence>
<dbReference type="Gene3D" id="3.10.20.30">
    <property type="match status" value="1"/>
</dbReference>
<dbReference type="PANTHER" id="PTHR44379">
    <property type="entry name" value="OXIDOREDUCTASE WITH IRON-SULFUR SUBUNIT"/>
    <property type="match status" value="1"/>
</dbReference>
<accession>A0ABW8IIE2</accession>
<protein>
    <submittedName>
        <fullName evidence="7">(2Fe-2S)-binding protein</fullName>
    </submittedName>
</protein>
<dbReference type="Proteomes" id="UP001620409">
    <property type="component" value="Unassembled WGS sequence"/>
</dbReference>
<dbReference type="SUPFAM" id="SSF54292">
    <property type="entry name" value="2Fe-2S ferredoxin-like"/>
    <property type="match status" value="1"/>
</dbReference>
<dbReference type="InterPro" id="IPR036884">
    <property type="entry name" value="2Fe-2S-bd_dom_sf"/>
</dbReference>
<dbReference type="InterPro" id="IPR002888">
    <property type="entry name" value="2Fe-2S-bd"/>
</dbReference>
<organism evidence="7 8">
    <name type="scientific">Dyella humi</name>
    <dbReference type="NCBI Taxonomy" id="1770547"/>
    <lineage>
        <taxon>Bacteria</taxon>
        <taxon>Pseudomonadati</taxon>
        <taxon>Pseudomonadota</taxon>
        <taxon>Gammaproteobacteria</taxon>
        <taxon>Lysobacterales</taxon>
        <taxon>Rhodanobacteraceae</taxon>
        <taxon>Dyella</taxon>
    </lineage>
</organism>
<gene>
    <name evidence="7" type="ORF">ISP18_10255</name>
</gene>
<dbReference type="InterPro" id="IPR051452">
    <property type="entry name" value="Diverse_Oxidoreductases"/>
</dbReference>
<evidence type="ECO:0000259" key="6">
    <source>
        <dbReference type="PROSITE" id="PS51085"/>
    </source>
</evidence>
<keyword evidence="5" id="KW-0411">Iron-sulfur</keyword>
<feature type="domain" description="2Fe-2S ferredoxin-type" evidence="6">
    <location>
        <begin position="1"/>
        <end position="76"/>
    </location>
</feature>
<keyword evidence="1" id="KW-0001">2Fe-2S</keyword>
<evidence type="ECO:0000256" key="5">
    <source>
        <dbReference type="ARBA" id="ARBA00023014"/>
    </source>
</evidence>
<dbReference type="PROSITE" id="PS00197">
    <property type="entry name" value="2FE2S_FER_1"/>
    <property type="match status" value="1"/>
</dbReference>
<dbReference type="EMBL" id="JADIKI010000022">
    <property type="protein sequence ID" value="MFK2854971.1"/>
    <property type="molecule type" value="Genomic_DNA"/>
</dbReference>
<proteinExistence type="predicted"/>
<evidence type="ECO:0000256" key="3">
    <source>
        <dbReference type="ARBA" id="ARBA00023002"/>
    </source>
</evidence>
<sequence length="167" mass="17266">MVSLSVNGQSYPVDVPDDMPLLWVLRDVIGLTGTKFGCGIAQCGACTVHLDGQAVRSCVLPVGAIGNRAITTIETVGNTPSGQKIQQAWLDVDVVQCGYCQSGQIMAAAALLARTPNPSDADIDAAMSGNICRCATYVRIRAAIKQAATGKAEMLQTIVSAPEGAAS</sequence>
<keyword evidence="4" id="KW-0408">Iron</keyword>
<evidence type="ECO:0000256" key="2">
    <source>
        <dbReference type="ARBA" id="ARBA00022723"/>
    </source>
</evidence>
<reference evidence="7 8" key="1">
    <citation type="submission" date="2020-10" db="EMBL/GenBank/DDBJ databases">
        <title>Phylogeny of dyella-like bacteria.</title>
        <authorList>
            <person name="Fu J."/>
        </authorList>
    </citation>
    <scope>NUCLEOTIDE SEQUENCE [LARGE SCALE GENOMIC DNA]</scope>
    <source>
        <strain evidence="7 8">DHG40</strain>
    </source>
</reference>
<name>A0ABW8IIE2_9GAMM</name>
<keyword evidence="8" id="KW-1185">Reference proteome</keyword>
<dbReference type="Pfam" id="PF00111">
    <property type="entry name" value="Fer2"/>
    <property type="match status" value="1"/>
</dbReference>
<evidence type="ECO:0000313" key="7">
    <source>
        <dbReference type="EMBL" id="MFK2854971.1"/>
    </source>
</evidence>
<evidence type="ECO:0000313" key="8">
    <source>
        <dbReference type="Proteomes" id="UP001620409"/>
    </source>
</evidence>
<dbReference type="InterPro" id="IPR036010">
    <property type="entry name" value="2Fe-2S_ferredoxin-like_sf"/>
</dbReference>
<dbReference type="Gene3D" id="1.10.150.120">
    <property type="entry name" value="[2Fe-2S]-binding domain"/>
    <property type="match status" value="1"/>
</dbReference>
<dbReference type="Pfam" id="PF01799">
    <property type="entry name" value="Fer2_2"/>
    <property type="match status" value="1"/>
</dbReference>
<dbReference type="SUPFAM" id="SSF47741">
    <property type="entry name" value="CO dehydrogenase ISP C-domain like"/>
    <property type="match status" value="1"/>
</dbReference>